<evidence type="ECO:0000256" key="1">
    <source>
        <dbReference type="SAM" id="SignalP"/>
    </source>
</evidence>
<organism evidence="3 4">
    <name type="scientific">Pelobacter propionicus (strain DSM 2379 / NBRC 103807 / OttBd1)</name>
    <dbReference type="NCBI Taxonomy" id="338966"/>
    <lineage>
        <taxon>Bacteria</taxon>
        <taxon>Pseudomonadati</taxon>
        <taxon>Thermodesulfobacteriota</taxon>
        <taxon>Desulfuromonadia</taxon>
        <taxon>Desulfuromonadales</taxon>
        <taxon>Desulfuromonadaceae</taxon>
        <taxon>Pelobacter</taxon>
    </lineage>
</organism>
<feature type="domain" description="Ysc84 actin-binding" evidence="2">
    <location>
        <begin position="103"/>
        <end position="226"/>
    </location>
</feature>
<dbReference type="KEGG" id="ppd:Ppro_0733"/>
<dbReference type="eggNOG" id="COG2930">
    <property type="taxonomic scope" value="Bacteria"/>
</dbReference>
<keyword evidence="4" id="KW-1185">Reference proteome</keyword>
<feature type="signal peptide" evidence="1">
    <location>
        <begin position="1"/>
        <end position="26"/>
    </location>
</feature>
<gene>
    <name evidence="3" type="ordered locus">Ppro_0733</name>
</gene>
<dbReference type="GO" id="GO:0035091">
    <property type="term" value="F:phosphatidylinositol binding"/>
    <property type="evidence" value="ECO:0007669"/>
    <property type="project" value="TreeGrafter"/>
</dbReference>
<dbReference type="AlphaFoldDB" id="A1ALZ4"/>
<dbReference type="RefSeq" id="WP_011734676.1">
    <property type="nucleotide sequence ID" value="NC_008609.1"/>
</dbReference>
<dbReference type="STRING" id="338966.Ppro_0733"/>
<evidence type="ECO:0000259" key="2">
    <source>
        <dbReference type="Pfam" id="PF04366"/>
    </source>
</evidence>
<feature type="chain" id="PRO_5002632487" description="Ysc84 actin-binding domain-containing protein" evidence="1">
    <location>
        <begin position="27"/>
        <end position="233"/>
    </location>
</feature>
<dbReference type="HOGENOM" id="CLU_015320_4_0_7"/>
<reference evidence="3 4" key="1">
    <citation type="submission" date="2006-10" db="EMBL/GenBank/DDBJ databases">
        <title>Complete sequence of chromosome of Pelobacter propionicus DSM 2379.</title>
        <authorList>
            <consortium name="US DOE Joint Genome Institute"/>
            <person name="Copeland A."/>
            <person name="Lucas S."/>
            <person name="Lapidus A."/>
            <person name="Barry K."/>
            <person name="Detter J.C."/>
            <person name="Glavina del Rio T."/>
            <person name="Hammon N."/>
            <person name="Israni S."/>
            <person name="Dalin E."/>
            <person name="Tice H."/>
            <person name="Pitluck S."/>
            <person name="Saunders E."/>
            <person name="Brettin T."/>
            <person name="Bruce D."/>
            <person name="Han C."/>
            <person name="Tapia R."/>
            <person name="Schmutz J."/>
            <person name="Larimer F."/>
            <person name="Land M."/>
            <person name="Hauser L."/>
            <person name="Kyrpides N."/>
            <person name="Kim E."/>
            <person name="Lovley D."/>
            <person name="Richardson P."/>
        </authorList>
    </citation>
    <scope>NUCLEOTIDE SEQUENCE [LARGE SCALE GENOMIC DNA]</scope>
    <source>
        <strain evidence="4">DSM 2379 / NBRC 103807 / OttBd1</strain>
    </source>
</reference>
<dbReference type="InterPro" id="IPR051702">
    <property type="entry name" value="SH3_domain_YSC84-like"/>
</dbReference>
<sequence>MSRTPIPLAATVLALLLCLFAPLASAGTDSEKITSSYNVLKEITSIPETGIPPALLSNASGIVIVPDAIKVGLFIGGKYGTGILMVHKSDGTWSNPSFVSLMGGSFGWQIGAQATDLIMIFKSIRSIEGIKKGKFTIGADASVAAGPVGRSASASTDVLFKAEILSYSRSRGVFAGVSLEGAALQIDDEKNGYFYGKPGISANDIFTGAPTSPSPTIWKIKALLTEYGKNSGQ</sequence>
<evidence type="ECO:0000313" key="4">
    <source>
        <dbReference type="Proteomes" id="UP000006732"/>
    </source>
</evidence>
<proteinExistence type="predicted"/>
<name>A1ALZ4_PELPD</name>
<dbReference type="Proteomes" id="UP000006732">
    <property type="component" value="Chromosome"/>
</dbReference>
<protein>
    <recommendedName>
        <fullName evidence="2">Ysc84 actin-binding domain-containing protein</fullName>
    </recommendedName>
</protein>
<accession>A1ALZ4</accession>
<keyword evidence="1" id="KW-0732">Signal</keyword>
<dbReference type="PANTHER" id="PTHR15629">
    <property type="entry name" value="SH3YL1 PROTEIN"/>
    <property type="match status" value="1"/>
</dbReference>
<dbReference type="InterPro" id="IPR007461">
    <property type="entry name" value="Ysc84_actin-binding"/>
</dbReference>
<dbReference type="PANTHER" id="PTHR15629:SF2">
    <property type="entry name" value="SH3 DOMAIN-CONTAINING YSC84-LIKE PROTEIN 1"/>
    <property type="match status" value="1"/>
</dbReference>
<evidence type="ECO:0000313" key="3">
    <source>
        <dbReference type="EMBL" id="ABK98364.1"/>
    </source>
</evidence>
<dbReference type="CDD" id="cd11524">
    <property type="entry name" value="SYLF"/>
    <property type="match status" value="1"/>
</dbReference>
<dbReference type="Pfam" id="PF04366">
    <property type="entry name" value="Ysc84"/>
    <property type="match status" value="1"/>
</dbReference>
<dbReference type="OrthoDB" id="9782434at2"/>
<dbReference type="EMBL" id="CP000482">
    <property type="protein sequence ID" value="ABK98364.1"/>
    <property type="molecule type" value="Genomic_DNA"/>
</dbReference>